<protein>
    <submittedName>
        <fullName evidence="1">Uncharacterized protein</fullName>
    </submittedName>
</protein>
<keyword evidence="2" id="KW-1185">Reference proteome</keyword>
<proteinExistence type="predicted"/>
<organism evidence="1 2">
    <name type="scientific">Grifola frondosa</name>
    <name type="common">Maitake</name>
    <name type="synonym">Polyporus frondosus</name>
    <dbReference type="NCBI Taxonomy" id="5627"/>
    <lineage>
        <taxon>Eukaryota</taxon>
        <taxon>Fungi</taxon>
        <taxon>Dikarya</taxon>
        <taxon>Basidiomycota</taxon>
        <taxon>Agaricomycotina</taxon>
        <taxon>Agaricomycetes</taxon>
        <taxon>Polyporales</taxon>
        <taxon>Grifolaceae</taxon>
        <taxon>Grifola</taxon>
    </lineage>
</organism>
<sequence length="72" mass="7837">MSAGGKDKWALTRPQLSSFSLLSWMIRVAGTDDVEKGFSTDSSQRCSQRCLGPLQHISRGVGPNFSHAVQLT</sequence>
<evidence type="ECO:0000313" key="2">
    <source>
        <dbReference type="Proteomes" id="UP000092993"/>
    </source>
</evidence>
<dbReference type="AlphaFoldDB" id="A0A1C7MIR7"/>
<dbReference type="EMBL" id="LUGG01000003">
    <property type="protein sequence ID" value="OBZ76708.1"/>
    <property type="molecule type" value="Genomic_DNA"/>
</dbReference>
<accession>A0A1C7MIR7</accession>
<gene>
    <name evidence="1" type="ORF">A0H81_03325</name>
</gene>
<name>A0A1C7MIR7_GRIFR</name>
<evidence type="ECO:0000313" key="1">
    <source>
        <dbReference type="EMBL" id="OBZ76708.1"/>
    </source>
</evidence>
<reference evidence="1 2" key="1">
    <citation type="submission" date="2016-03" db="EMBL/GenBank/DDBJ databases">
        <title>Whole genome sequencing of Grifola frondosa 9006-11.</title>
        <authorList>
            <person name="Min B."/>
            <person name="Park H."/>
            <person name="Kim J.-G."/>
            <person name="Cho H."/>
            <person name="Oh Y.-L."/>
            <person name="Kong W.-S."/>
            <person name="Choi I.-G."/>
        </authorList>
    </citation>
    <scope>NUCLEOTIDE SEQUENCE [LARGE SCALE GENOMIC DNA]</scope>
    <source>
        <strain evidence="1 2">9006-11</strain>
    </source>
</reference>
<comment type="caution">
    <text evidence="1">The sequence shown here is derived from an EMBL/GenBank/DDBJ whole genome shotgun (WGS) entry which is preliminary data.</text>
</comment>
<dbReference type="Proteomes" id="UP000092993">
    <property type="component" value="Unassembled WGS sequence"/>
</dbReference>